<organism evidence="1 2">
    <name type="scientific">Candidatus Cytomitobacter indipagum</name>
    <dbReference type="NCBI Taxonomy" id="2601575"/>
    <lineage>
        <taxon>Bacteria</taxon>
        <taxon>Pseudomonadati</taxon>
        <taxon>Pseudomonadota</taxon>
        <taxon>Alphaproteobacteria</taxon>
        <taxon>Holosporales</taxon>
        <taxon>Holosporaceae</taxon>
        <taxon>Candidatus Cytomitobacter</taxon>
    </lineage>
</organism>
<dbReference type="AlphaFoldDB" id="A0A5C0UDF6"/>
<dbReference type="KEGG" id="cip:FZC35_01335"/>
<reference evidence="1 2" key="1">
    <citation type="submission" date="2019-08" db="EMBL/GenBank/DDBJ databases">
        <title>Highly reduced genomes of protist endosymbionts show evolutionary convergence.</title>
        <authorList>
            <person name="George E."/>
            <person name="Husnik F."/>
            <person name="Tashyreva D."/>
            <person name="Prokopchuk G."/>
            <person name="Horak A."/>
            <person name="Kwong W.K."/>
            <person name="Lukes J."/>
            <person name="Keeling P.J."/>
        </authorList>
    </citation>
    <scope>NUCLEOTIDE SEQUENCE [LARGE SCALE GENOMIC DNA]</scope>
    <source>
        <strain evidence="1">1605</strain>
    </source>
</reference>
<accession>A0A5C0UDF6</accession>
<dbReference type="RefSeq" id="WP_148980865.1">
    <property type="nucleotide sequence ID" value="NZ_CP043315.1"/>
</dbReference>
<sequence length="101" mass="12022">MKYSKILYLFSIACIVDAKPSKELFNQRMNEISAYDMSELSKFETEEGCKKYLSQEGQEKALKLYCAYKIRKSDFIVRSYRQFSDEENRSLCNLYEEKSYS</sequence>
<dbReference type="Proteomes" id="UP000325155">
    <property type="component" value="Chromosome"/>
</dbReference>
<name>A0A5C0UDF6_9PROT</name>
<keyword evidence="2" id="KW-1185">Reference proteome</keyword>
<dbReference type="EMBL" id="CP043315">
    <property type="protein sequence ID" value="QEK38018.1"/>
    <property type="molecule type" value="Genomic_DNA"/>
</dbReference>
<evidence type="ECO:0000313" key="2">
    <source>
        <dbReference type="Proteomes" id="UP000325155"/>
    </source>
</evidence>
<proteinExistence type="predicted"/>
<gene>
    <name evidence="1" type="ORF">FZC35_01335</name>
</gene>
<protein>
    <submittedName>
        <fullName evidence="1">Uncharacterized protein</fullName>
    </submittedName>
</protein>
<evidence type="ECO:0000313" key="1">
    <source>
        <dbReference type="EMBL" id="QEK38018.1"/>
    </source>
</evidence>